<reference evidence="2 3" key="1">
    <citation type="submission" date="2020-06" db="EMBL/GenBank/DDBJ databases">
        <authorList>
            <person name="Li R."/>
            <person name="Bekaert M."/>
        </authorList>
    </citation>
    <scope>NUCLEOTIDE SEQUENCE [LARGE SCALE GENOMIC DNA]</scope>
    <source>
        <strain evidence="3">wild</strain>
    </source>
</reference>
<dbReference type="EMBL" id="CACVKT020002746">
    <property type="protein sequence ID" value="CAC5379694.1"/>
    <property type="molecule type" value="Genomic_DNA"/>
</dbReference>
<feature type="compositionally biased region" description="Basic and acidic residues" evidence="1">
    <location>
        <begin position="1"/>
        <end position="20"/>
    </location>
</feature>
<protein>
    <submittedName>
        <fullName evidence="2">Uncharacterized protein</fullName>
    </submittedName>
</protein>
<dbReference type="Proteomes" id="UP000507470">
    <property type="component" value="Unassembled WGS sequence"/>
</dbReference>
<dbReference type="AlphaFoldDB" id="A0A6J8B9S6"/>
<sequence length="400" mass="46351">MQDNQCDVRSKESSKNEHKQPSTTSDIRPTSSFQHREVDYSNPQPQSYPYNATYNTNDSRYNNIPFTNFNETSPHHWGDGGANQNVPTDSRDPYYHNLYAYQDSNYMSYYPETRTFDNNIYVSLNQQFTSLENSTEEKRRNHVTSLGYHNYTTKSKVKSEQTSKDKDRTKFSEHCSQMYDHHNKALPLFHNLRIGQPPTNSEQDFLSKELFQIEKHKTMSTQTLLIPCKDTKLEYDVLDFKNDCINVQCNSGYYDCQLNILPELHNDFTGTSKAIDSNYLIPPSHMPRGYGGVDILWKKKLVTTLPIGNERIQCIELSGKQKILFISINKVKWNKIDKDRYKNFIEEGIALLNDNPQNPTELDKAFVTLNHTKTKATVVVASKKKIGKKRSCLTTSFKQL</sequence>
<proteinExistence type="predicted"/>
<dbReference type="OrthoDB" id="7476844at2759"/>
<keyword evidence="3" id="KW-1185">Reference proteome</keyword>
<feature type="compositionally biased region" description="Polar residues" evidence="1">
    <location>
        <begin position="21"/>
        <end position="33"/>
    </location>
</feature>
<feature type="region of interest" description="Disordered" evidence="1">
    <location>
        <begin position="1"/>
        <end position="50"/>
    </location>
</feature>
<organism evidence="2 3">
    <name type="scientific">Mytilus coruscus</name>
    <name type="common">Sea mussel</name>
    <dbReference type="NCBI Taxonomy" id="42192"/>
    <lineage>
        <taxon>Eukaryota</taxon>
        <taxon>Metazoa</taxon>
        <taxon>Spiralia</taxon>
        <taxon>Lophotrochozoa</taxon>
        <taxon>Mollusca</taxon>
        <taxon>Bivalvia</taxon>
        <taxon>Autobranchia</taxon>
        <taxon>Pteriomorphia</taxon>
        <taxon>Mytilida</taxon>
        <taxon>Mytiloidea</taxon>
        <taxon>Mytilidae</taxon>
        <taxon>Mytilinae</taxon>
        <taxon>Mytilus</taxon>
    </lineage>
</organism>
<evidence type="ECO:0000313" key="2">
    <source>
        <dbReference type="EMBL" id="CAC5379694.1"/>
    </source>
</evidence>
<evidence type="ECO:0000313" key="3">
    <source>
        <dbReference type="Proteomes" id="UP000507470"/>
    </source>
</evidence>
<accession>A0A6J8B9S6</accession>
<name>A0A6J8B9S6_MYTCO</name>
<gene>
    <name evidence="2" type="ORF">MCOR_15732</name>
</gene>
<evidence type="ECO:0000256" key="1">
    <source>
        <dbReference type="SAM" id="MobiDB-lite"/>
    </source>
</evidence>
<feature type="compositionally biased region" description="Polar residues" evidence="1">
    <location>
        <begin position="41"/>
        <end position="50"/>
    </location>
</feature>